<reference evidence="3 4" key="1">
    <citation type="submission" date="2020-07" db="EMBL/GenBank/DDBJ databases">
        <title>Genome of Haloechinothrix sp.</title>
        <authorList>
            <person name="Tang S.-K."/>
            <person name="Yang L."/>
            <person name="Zhu W.-Y."/>
        </authorList>
    </citation>
    <scope>NUCLEOTIDE SEQUENCE [LARGE SCALE GENOMIC DNA]</scope>
    <source>
        <strain evidence="3 4">YIM 98757</strain>
    </source>
</reference>
<evidence type="ECO:0000259" key="2">
    <source>
        <dbReference type="Pfam" id="PF20211"/>
    </source>
</evidence>
<feature type="compositionally biased region" description="Polar residues" evidence="1">
    <location>
        <begin position="732"/>
        <end position="750"/>
    </location>
</feature>
<name>A0A837ZVA6_9PSEU</name>
<evidence type="ECO:0000256" key="1">
    <source>
        <dbReference type="SAM" id="MobiDB-lite"/>
    </source>
</evidence>
<dbReference type="Proteomes" id="UP000582974">
    <property type="component" value="Unassembled WGS sequence"/>
</dbReference>
<keyword evidence="4" id="KW-1185">Reference proteome</keyword>
<dbReference type="EMBL" id="JACCKD010000001">
    <property type="protein sequence ID" value="MBA0124566.1"/>
    <property type="molecule type" value="Genomic_DNA"/>
</dbReference>
<dbReference type="InterPro" id="IPR046701">
    <property type="entry name" value="DUF6571"/>
</dbReference>
<feature type="region of interest" description="Disordered" evidence="1">
    <location>
        <begin position="683"/>
        <end position="750"/>
    </location>
</feature>
<protein>
    <recommendedName>
        <fullName evidence="2">DUF6571 domain-containing protein</fullName>
    </recommendedName>
</protein>
<dbReference type="Pfam" id="PF20211">
    <property type="entry name" value="DUF6571"/>
    <property type="match status" value="1"/>
</dbReference>
<sequence>MTYFEQFYNADTGEFHDAARACGRAAEAVRDRADDFRNKVVEHLSDTSESGVWSGKPADAAQDPMLDVLAALNRAADQLEEVPGLLEGYADDAQSLQSRLHEIVKSAEARGIEVDTTNGSVHVPAEVAEKLAAEGEQDPALAVSQDISRVINEKNDLDRRVAPQVREALNMELNAHTVGDDYRSDANRAAELVEELSEGSLAGTDEERAELLALLAEHGDDPKFAGQVFDELGGRGSVEALSVMARLGSAAAMHGEDAAELSRQTGELQAQFGRALATATDPDSPYAVDVSEGSEWMQEFTAAGETKMDIGLPSYEPYGYQLIGTALRSGDYSSEFLNTLGTEMLEFERGDPNDSDDSGNPDAFRMNVPTDPMHEGFQLNHIDDSGAGFDPFDGLMIAMEGNPEAGREFFDPAAHDGRIEYMLDRGDWNDLPALHNPGADYDNPSQSYVLDTLASATDGAERGSVGNDIAVETIKHVGSTDGEAVGLVNDTARESMGQLLEGQLDHINEAYGPGTSRFEDEVGVTLNRVLGDVAYSPEAYGNLSNAQNAYTALHMNEAAAAGNEAVLKEHAASMGNVMAQLDQGKAAAIEDKWSGEEDDYNSRVDAVGRVGGYAIGVATESVPVVGDVTSDVLDDIVERSKVDYSDHAEGEVARLNYDSSKEISRMTEQIIWENGLYETSKDVPANLMQGGDSDGKPIPLSDMTDAQRDSYDKWKSENEKYSETAGEALADVNNSYKTGSVSAGQSQGDS</sequence>
<gene>
    <name evidence="3" type="ORF">H0B56_03325</name>
</gene>
<proteinExistence type="predicted"/>
<feature type="domain" description="DUF6571" evidence="2">
    <location>
        <begin position="331"/>
        <end position="739"/>
    </location>
</feature>
<evidence type="ECO:0000313" key="3">
    <source>
        <dbReference type="EMBL" id="MBA0124566.1"/>
    </source>
</evidence>
<feature type="compositionally biased region" description="Basic and acidic residues" evidence="1">
    <location>
        <begin position="705"/>
        <end position="722"/>
    </location>
</feature>
<evidence type="ECO:0000313" key="4">
    <source>
        <dbReference type="Proteomes" id="UP000582974"/>
    </source>
</evidence>
<organism evidence="3 4">
    <name type="scientific">Haloechinothrix aidingensis</name>
    <dbReference type="NCBI Taxonomy" id="2752311"/>
    <lineage>
        <taxon>Bacteria</taxon>
        <taxon>Bacillati</taxon>
        <taxon>Actinomycetota</taxon>
        <taxon>Actinomycetes</taxon>
        <taxon>Pseudonocardiales</taxon>
        <taxon>Pseudonocardiaceae</taxon>
        <taxon>Haloechinothrix</taxon>
    </lineage>
</organism>
<dbReference type="RefSeq" id="WP_180891416.1">
    <property type="nucleotide sequence ID" value="NZ_JACCKD010000001.1"/>
</dbReference>
<dbReference type="AlphaFoldDB" id="A0A837ZVA6"/>
<comment type="caution">
    <text evidence="3">The sequence shown here is derived from an EMBL/GenBank/DDBJ whole genome shotgun (WGS) entry which is preliminary data.</text>
</comment>
<accession>A0A837ZVA6</accession>